<dbReference type="InterPro" id="IPR009936">
    <property type="entry name" value="DUF1468"/>
</dbReference>
<evidence type="ECO:0000313" key="4">
    <source>
        <dbReference type="Proteomes" id="UP000554286"/>
    </source>
</evidence>
<evidence type="ECO:0000259" key="2">
    <source>
        <dbReference type="Pfam" id="PF07331"/>
    </source>
</evidence>
<dbReference type="EMBL" id="JACIGK010000007">
    <property type="protein sequence ID" value="MBB4265645.1"/>
    <property type="molecule type" value="Genomic_DNA"/>
</dbReference>
<accession>A0A7W6RBT9</accession>
<keyword evidence="1" id="KW-0812">Transmembrane</keyword>
<evidence type="ECO:0000313" key="3">
    <source>
        <dbReference type="EMBL" id="MBB4265645.1"/>
    </source>
</evidence>
<keyword evidence="4" id="KW-1185">Reference proteome</keyword>
<keyword evidence="1" id="KW-1133">Transmembrane helix</keyword>
<evidence type="ECO:0000256" key="1">
    <source>
        <dbReference type="SAM" id="Phobius"/>
    </source>
</evidence>
<dbReference type="AlphaFoldDB" id="A0A7W6RBT9"/>
<proteinExistence type="predicted"/>
<feature type="transmembrane region" description="Helical" evidence="1">
    <location>
        <begin position="34"/>
        <end position="54"/>
    </location>
</feature>
<feature type="transmembrane region" description="Helical" evidence="1">
    <location>
        <begin position="126"/>
        <end position="146"/>
    </location>
</feature>
<keyword evidence="1" id="KW-0472">Membrane</keyword>
<sequence length="157" mass="15922">MRTNTPTTILGHGGIIALGIHAVTEGLRLDGPSALFPMALGVTLVGVAALSLLLSLRRAGGSGATTGATGTGTGPVDVRPGRIQAIGLILLAGYILAADVVGLLTAALAFLPLLAWLGGGERRVRLLAPVTIVFVAGLYVVFSVLLRLPLPRDLMVG</sequence>
<dbReference type="Proteomes" id="UP000554286">
    <property type="component" value="Unassembled WGS sequence"/>
</dbReference>
<comment type="caution">
    <text evidence="3">The sequence shown here is derived from an EMBL/GenBank/DDBJ whole genome shotgun (WGS) entry which is preliminary data.</text>
</comment>
<dbReference type="RefSeq" id="WP_184043264.1">
    <property type="nucleotide sequence ID" value="NZ_JACIGK010000007.1"/>
</dbReference>
<gene>
    <name evidence="3" type="ORF">GGD89_001267</name>
</gene>
<organism evidence="3 4">
    <name type="scientific">Roseospira visakhapatnamensis</name>
    <dbReference type="NCBI Taxonomy" id="390880"/>
    <lineage>
        <taxon>Bacteria</taxon>
        <taxon>Pseudomonadati</taxon>
        <taxon>Pseudomonadota</taxon>
        <taxon>Alphaproteobacteria</taxon>
        <taxon>Rhodospirillales</taxon>
        <taxon>Rhodospirillaceae</taxon>
        <taxon>Roseospira</taxon>
    </lineage>
</organism>
<feature type="transmembrane region" description="Helical" evidence="1">
    <location>
        <begin position="88"/>
        <end position="114"/>
    </location>
</feature>
<protein>
    <recommendedName>
        <fullName evidence="2">DUF1468 domain-containing protein</fullName>
    </recommendedName>
</protein>
<feature type="domain" description="DUF1468" evidence="2">
    <location>
        <begin position="25"/>
        <end position="151"/>
    </location>
</feature>
<name>A0A7W6RBT9_9PROT</name>
<dbReference type="Pfam" id="PF07331">
    <property type="entry name" value="TctB"/>
    <property type="match status" value="1"/>
</dbReference>
<reference evidence="3 4" key="1">
    <citation type="submission" date="2020-08" db="EMBL/GenBank/DDBJ databases">
        <title>Genome sequencing of Purple Non-Sulfur Bacteria from various extreme environments.</title>
        <authorList>
            <person name="Mayer M."/>
        </authorList>
    </citation>
    <scope>NUCLEOTIDE SEQUENCE [LARGE SCALE GENOMIC DNA]</scope>
    <source>
        <strain evidence="3 4">JA131</strain>
    </source>
</reference>